<organism evidence="2">
    <name type="scientific">Saccharum spontaneum</name>
    <name type="common">Wild sugarcane</name>
    <dbReference type="NCBI Taxonomy" id="62335"/>
    <lineage>
        <taxon>Eukaryota</taxon>
        <taxon>Viridiplantae</taxon>
        <taxon>Streptophyta</taxon>
        <taxon>Embryophyta</taxon>
        <taxon>Tracheophyta</taxon>
        <taxon>Spermatophyta</taxon>
        <taxon>Magnoliopsida</taxon>
        <taxon>Liliopsida</taxon>
        <taxon>Poales</taxon>
        <taxon>Poaceae</taxon>
        <taxon>PACMAD clade</taxon>
        <taxon>Panicoideae</taxon>
        <taxon>Andropogonodae</taxon>
        <taxon>Andropogoneae</taxon>
        <taxon>Saccharinae</taxon>
        <taxon>Saccharum</taxon>
        <taxon>Saccharum officinarum species complex</taxon>
    </lineage>
</organism>
<sequence>MESSGGDKPTATDATESVLDKDHSEHSVTSAAITVIRQPPGVLRISALRVGVEYKTISSWLARSNQASWTSGAGLICKKSSLPPLNFWCSNSLDFMRDPVQEAVTTLLASLSSTEEADISSMLWLHIIPVTLEVPDLNN</sequence>
<dbReference type="EMBL" id="MH182539">
    <property type="protein sequence ID" value="AWA44622.1"/>
    <property type="molecule type" value="Genomic_DNA"/>
</dbReference>
<dbReference type="AlphaFoldDB" id="A0A678T8S5"/>
<evidence type="ECO:0000313" key="2">
    <source>
        <dbReference type="EMBL" id="AWA44622.1"/>
    </source>
</evidence>
<gene>
    <name evidence="2" type="ORF">SS75N13_000004</name>
</gene>
<reference evidence="2" key="1">
    <citation type="submission" date="2018-04" db="EMBL/GenBank/DDBJ databases">
        <title>Comparative Analysis of Homologous Sequences of Saccharum officinarum and Saccharum spontaneum Reveals Independent Polyploidization Events.</title>
        <authorList>
            <person name="Sharma A."/>
            <person name="Song J."/>
            <person name="Lin Q."/>
            <person name="Singh R."/>
            <person name="Ramos N."/>
            <person name="Wang K."/>
            <person name="Zhang J."/>
            <person name="Ming R."/>
            <person name="Yu Q."/>
        </authorList>
    </citation>
    <scope>NUCLEOTIDE SEQUENCE</scope>
</reference>
<protein>
    <submittedName>
        <fullName evidence="2">Uncharacterized protein</fullName>
    </submittedName>
</protein>
<evidence type="ECO:0000256" key="1">
    <source>
        <dbReference type="SAM" id="MobiDB-lite"/>
    </source>
</evidence>
<proteinExistence type="predicted"/>
<feature type="region of interest" description="Disordered" evidence="1">
    <location>
        <begin position="1"/>
        <end position="25"/>
    </location>
</feature>
<name>A0A678T8S5_SACSP</name>
<accession>A0A678T8S5</accession>